<organism evidence="3 4">
    <name type="scientific">Kutzneria kofuensis</name>
    <dbReference type="NCBI Taxonomy" id="103725"/>
    <lineage>
        <taxon>Bacteria</taxon>
        <taxon>Bacillati</taxon>
        <taxon>Actinomycetota</taxon>
        <taxon>Actinomycetes</taxon>
        <taxon>Pseudonocardiales</taxon>
        <taxon>Pseudonocardiaceae</taxon>
        <taxon>Kutzneria</taxon>
    </lineage>
</organism>
<keyword evidence="4" id="KW-1185">Reference proteome</keyword>
<evidence type="ECO:0000313" key="4">
    <source>
        <dbReference type="Proteomes" id="UP000585638"/>
    </source>
</evidence>
<dbReference type="RefSeq" id="WP_184866501.1">
    <property type="nucleotide sequence ID" value="NZ_BAAAWY010000059.1"/>
</dbReference>
<dbReference type="Pfam" id="PF19844">
    <property type="entry name" value="DUF6319"/>
    <property type="match status" value="1"/>
</dbReference>
<evidence type="ECO:0000313" key="3">
    <source>
        <dbReference type="EMBL" id="MBB5894599.1"/>
    </source>
</evidence>
<accession>A0A7W9KL64</accession>
<protein>
    <submittedName>
        <fullName evidence="3">Uncharacterized protein</fullName>
    </submittedName>
</protein>
<sequence>MAQPGSLSDEDVEHLRDELVRGREPTVWFTAEAVGVEAGKSAKVVGLNDPVEGDYIQVRPAGSHDELSFSPSELTLERPGRKRSPADVPAVSRPSMEQRMSEIENTTTETPEEVAAGDTAAVEEAPAAKKPRPASTAKKTRVADVVITISGSVDGDWTVDVVAAKKKALRALPVTPAVVGQAAKALHPEVAESIEAILEQAREQQTAKVEQLRAELEAAQKALEELAG</sequence>
<dbReference type="EMBL" id="JACHIR010000001">
    <property type="protein sequence ID" value="MBB5894599.1"/>
    <property type="molecule type" value="Genomic_DNA"/>
</dbReference>
<dbReference type="AlphaFoldDB" id="A0A7W9KL64"/>
<proteinExistence type="predicted"/>
<feature type="region of interest" description="Disordered" evidence="2">
    <location>
        <begin position="54"/>
        <end position="115"/>
    </location>
</feature>
<dbReference type="Proteomes" id="UP000585638">
    <property type="component" value="Unassembled WGS sequence"/>
</dbReference>
<evidence type="ECO:0000256" key="2">
    <source>
        <dbReference type="SAM" id="MobiDB-lite"/>
    </source>
</evidence>
<keyword evidence="1" id="KW-0175">Coiled coil</keyword>
<reference evidence="3 4" key="1">
    <citation type="submission" date="2020-08" db="EMBL/GenBank/DDBJ databases">
        <title>Sequencing the genomes of 1000 actinobacteria strains.</title>
        <authorList>
            <person name="Klenk H.-P."/>
        </authorList>
    </citation>
    <scope>NUCLEOTIDE SEQUENCE [LARGE SCALE GENOMIC DNA]</scope>
    <source>
        <strain evidence="3 4">DSM 43851</strain>
    </source>
</reference>
<gene>
    <name evidence="3" type="ORF">BJ998_005795</name>
</gene>
<evidence type="ECO:0000256" key="1">
    <source>
        <dbReference type="SAM" id="Coils"/>
    </source>
</evidence>
<dbReference type="InterPro" id="IPR046282">
    <property type="entry name" value="DUF6319"/>
</dbReference>
<name>A0A7W9KL64_9PSEU</name>
<feature type="compositionally biased region" description="Low complexity" evidence="2">
    <location>
        <begin position="103"/>
        <end position="115"/>
    </location>
</feature>
<comment type="caution">
    <text evidence="3">The sequence shown here is derived from an EMBL/GenBank/DDBJ whole genome shotgun (WGS) entry which is preliminary data.</text>
</comment>
<feature type="coiled-coil region" evidence="1">
    <location>
        <begin position="195"/>
        <end position="226"/>
    </location>
</feature>